<accession>A0A3C1KF62</accession>
<dbReference type="AlphaFoldDB" id="A0A3C1KF62"/>
<name>A0A3C1KF62_9MICO</name>
<evidence type="ECO:0008006" key="5">
    <source>
        <dbReference type="Google" id="ProtNLM"/>
    </source>
</evidence>
<protein>
    <recommendedName>
        <fullName evidence="5">Secreted peptide</fullName>
    </recommendedName>
</protein>
<evidence type="ECO:0000313" key="4">
    <source>
        <dbReference type="Proteomes" id="UP000257479"/>
    </source>
</evidence>
<feature type="region of interest" description="Disordered" evidence="1">
    <location>
        <begin position="91"/>
        <end position="110"/>
    </location>
</feature>
<feature type="chain" id="PRO_5038896003" description="Secreted peptide" evidence="2">
    <location>
        <begin position="23"/>
        <end position="110"/>
    </location>
</feature>
<feature type="compositionally biased region" description="Low complexity" evidence="1">
    <location>
        <begin position="95"/>
        <end position="110"/>
    </location>
</feature>
<keyword evidence="2" id="KW-0732">Signal</keyword>
<organism evidence="3 4">
    <name type="scientific">Microbacterium ginsengisoli</name>
    <dbReference type="NCBI Taxonomy" id="400772"/>
    <lineage>
        <taxon>Bacteria</taxon>
        <taxon>Bacillati</taxon>
        <taxon>Actinomycetota</taxon>
        <taxon>Actinomycetes</taxon>
        <taxon>Micrococcales</taxon>
        <taxon>Microbacteriaceae</taxon>
        <taxon>Microbacterium</taxon>
    </lineage>
</organism>
<proteinExistence type="predicted"/>
<feature type="signal peptide" evidence="2">
    <location>
        <begin position="1"/>
        <end position="22"/>
    </location>
</feature>
<reference evidence="3 4" key="1">
    <citation type="journal article" date="2018" name="Nat. Biotechnol.">
        <title>A standardized bacterial taxonomy based on genome phylogeny substantially revises the tree of life.</title>
        <authorList>
            <person name="Parks D.H."/>
            <person name="Chuvochina M."/>
            <person name="Waite D.W."/>
            <person name="Rinke C."/>
            <person name="Skarshewski A."/>
            <person name="Chaumeil P.A."/>
            <person name="Hugenholtz P."/>
        </authorList>
    </citation>
    <scope>NUCLEOTIDE SEQUENCE [LARGE SCALE GENOMIC DNA]</scope>
    <source>
        <strain evidence="3">UBA9152</strain>
    </source>
</reference>
<dbReference type="Proteomes" id="UP000257479">
    <property type="component" value="Unassembled WGS sequence"/>
</dbReference>
<dbReference type="EMBL" id="DMNG01000208">
    <property type="protein sequence ID" value="HAN25295.1"/>
    <property type="molecule type" value="Genomic_DNA"/>
</dbReference>
<evidence type="ECO:0000313" key="3">
    <source>
        <dbReference type="EMBL" id="HAN25295.1"/>
    </source>
</evidence>
<gene>
    <name evidence="3" type="ORF">DCP95_12105</name>
</gene>
<evidence type="ECO:0000256" key="2">
    <source>
        <dbReference type="SAM" id="SignalP"/>
    </source>
</evidence>
<comment type="caution">
    <text evidence="3">The sequence shown here is derived from an EMBL/GenBank/DDBJ whole genome shotgun (WGS) entry which is preliminary data.</text>
</comment>
<sequence length="110" mass="10319">MVARRAAASAVALCTARSSARAVAVASSAAAASAAAVAVIAAVEVAAASCCALARICWIVVISACVAATDDLAACTCAHVGSFSAPSAAVGAEIPTTSPSTAATATAPAR</sequence>
<evidence type="ECO:0000256" key="1">
    <source>
        <dbReference type="SAM" id="MobiDB-lite"/>
    </source>
</evidence>